<dbReference type="EC" id="3.1.3.16" evidence="3"/>
<evidence type="ECO:0000256" key="6">
    <source>
        <dbReference type="ARBA" id="ARBA00022842"/>
    </source>
</evidence>
<dbReference type="InterPro" id="IPR015655">
    <property type="entry name" value="PP2C"/>
</dbReference>
<dbReference type="GO" id="GO:0004722">
    <property type="term" value="F:protein serine/threonine phosphatase activity"/>
    <property type="evidence" value="ECO:0007669"/>
    <property type="project" value="UniProtKB-EC"/>
</dbReference>
<dbReference type="Pfam" id="PF00481">
    <property type="entry name" value="PP2C"/>
    <property type="match status" value="1"/>
</dbReference>
<comment type="caution">
    <text evidence="12">The sequence shown here is derived from an EMBL/GenBank/DDBJ whole genome shotgun (WGS) entry which is preliminary data.</text>
</comment>
<dbReference type="AlphaFoldDB" id="A0A438C5U5"/>
<evidence type="ECO:0000256" key="1">
    <source>
        <dbReference type="ARBA" id="ARBA00001936"/>
    </source>
</evidence>
<feature type="compositionally biased region" description="Basic and acidic residues" evidence="10">
    <location>
        <begin position="1"/>
        <end position="12"/>
    </location>
</feature>
<organism evidence="12 13">
    <name type="scientific">Vitis vinifera</name>
    <name type="common">Grape</name>
    <dbReference type="NCBI Taxonomy" id="29760"/>
    <lineage>
        <taxon>Eukaryota</taxon>
        <taxon>Viridiplantae</taxon>
        <taxon>Streptophyta</taxon>
        <taxon>Embryophyta</taxon>
        <taxon>Tracheophyta</taxon>
        <taxon>Spermatophyta</taxon>
        <taxon>Magnoliopsida</taxon>
        <taxon>eudicotyledons</taxon>
        <taxon>Gunneridae</taxon>
        <taxon>Pentapetalae</taxon>
        <taxon>rosids</taxon>
        <taxon>Vitales</taxon>
        <taxon>Vitaceae</taxon>
        <taxon>Viteae</taxon>
        <taxon>Vitis</taxon>
    </lineage>
</organism>
<evidence type="ECO:0000313" key="13">
    <source>
        <dbReference type="Proteomes" id="UP000288805"/>
    </source>
</evidence>
<keyword evidence="8" id="KW-0464">Manganese</keyword>
<feature type="domain" description="PPM-type phosphatase" evidence="11">
    <location>
        <begin position="97"/>
        <end position="378"/>
    </location>
</feature>
<name>A0A438C5U5_VITVI</name>
<reference evidence="12 13" key="1">
    <citation type="journal article" date="2018" name="PLoS Genet.">
        <title>Population sequencing reveals clonal diversity and ancestral inbreeding in the grapevine cultivar Chardonnay.</title>
        <authorList>
            <person name="Roach M.J."/>
            <person name="Johnson D.L."/>
            <person name="Bohlmann J."/>
            <person name="van Vuuren H.J."/>
            <person name="Jones S.J."/>
            <person name="Pretorius I.S."/>
            <person name="Schmidt S.A."/>
            <person name="Borneman A.R."/>
        </authorList>
    </citation>
    <scope>NUCLEOTIDE SEQUENCE [LARGE SCALE GENOMIC DNA]</scope>
    <source>
        <strain evidence="13">cv. Chardonnay</strain>
        <tissue evidence="12">Leaf</tissue>
    </source>
</reference>
<proteinExistence type="inferred from homology"/>
<feature type="compositionally biased region" description="Low complexity" evidence="10">
    <location>
        <begin position="63"/>
        <end position="77"/>
    </location>
</feature>
<dbReference type="PROSITE" id="PS01032">
    <property type="entry name" value="PPM_1"/>
    <property type="match status" value="1"/>
</dbReference>
<dbReference type="InterPro" id="IPR001932">
    <property type="entry name" value="PPM-type_phosphatase-like_dom"/>
</dbReference>
<evidence type="ECO:0000256" key="4">
    <source>
        <dbReference type="ARBA" id="ARBA00022723"/>
    </source>
</evidence>
<comment type="cofactor">
    <cofactor evidence="1">
        <name>Mn(2+)</name>
        <dbReference type="ChEBI" id="CHEBI:29035"/>
    </cofactor>
</comment>
<dbReference type="SUPFAM" id="SSF81606">
    <property type="entry name" value="PP2C-like"/>
    <property type="match status" value="1"/>
</dbReference>
<sequence>MVSKTTSDDRRLSRLNAKRVRNARRRRLEFRRMKPKCQSETDVGVGTGVDEKEEKSNVEDCSTEISLSFSSSSPSSSENDAIPAKKTEVARSFPPPSYGTVSVIGRRREMEDAVRVELGFWSGGGERYDFFGVYDGHGGVRVAEVCRERLHRVLAEEIEKENCGGGGGWERAMKRCFGKVDDEVVSGGWCRKENGAVNTVGSTAVVAVVGGEVVVVANCGDSRAVICRDGVAVPLSNDHKPNRPDELDRVEAAGGRVINWDGYRVLGVLATSRSIGDQHLKPFVISEPEVTVSERTDADEFLILASDGLWDVISNEVACQVVRRCLDGQAGRIRKIENGRSSHAIEAKSRVAEAATLLVEMAMGRGSRDNISAIVVELKKPKTGNFCE</sequence>
<dbReference type="CDD" id="cd00143">
    <property type="entry name" value="PP2Cc"/>
    <property type="match status" value="1"/>
</dbReference>
<feature type="region of interest" description="Disordered" evidence="10">
    <location>
        <begin position="1"/>
        <end position="93"/>
    </location>
</feature>
<dbReference type="FunFam" id="3.60.40.10:FF:000041">
    <property type="entry name" value="Protein phosphatase 2C 51"/>
    <property type="match status" value="1"/>
</dbReference>
<protein>
    <recommendedName>
        <fullName evidence="3">protein-serine/threonine phosphatase</fullName>
        <ecNumber evidence="3">3.1.3.16</ecNumber>
    </recommendedName>
</protein>
<evidence type="ECO:0000256" key="7">
    <source>
        <dbReference type="ARBA" id="ARBA00022912"/>
    </source>
</evidence>
<dbReference type="Proteomes" id="UP000288805">
    <property type="component" value="Unassembled WGS sequence"/>
</dbReference>
<keyword evidence="5 9" id="KW-0378">Hydrolase</keyword>
<dbReference type="InterPro" id="IPR000222">
    <property type="entry name" value="PP2C_BS"/>
</dbReference>
<evidence type="ECO:0000256" key="8">
    <source>
        <dbReference type="ARBA" id="ARBA00023211"/>
    </source>
</evidence>
<dbReference type="InterPro" id="IPR036457">
    <property type="entry name" value="PPM-type-like_dom_sf"/>
</dbReference>
<comment type="similarity">
    <text evidence="9">Belongs to the PP2C family.</text>
</comment>
<dbReference type="PROSITE" id="PS51746">
    <property type="entry name" value="PPM_2"/>
    <property type="match status" value="1"/>
</dbReference>
<evidence type="ECO:0000256" key="10">
    <source>
        <dbReference type="SAM" id="MobiDB-lite"/>
    </source>
</evidence>
<evidence type="ECO:0000256" key="5">
    <source>
        <dbReference type="ARBA" id="ARBA00022801"/>
    </source>
</evidence>
<keyword evidence="7 9" id="KW-0904">Protein phosphatase</keyword>
<accession>A0A438C5U5</accession>
<dbReference type="PANTHER" id="PTHR47992">
    <property type="entry name" value="PROTEIN PHOSPHATASE"/>
    <property type="match status" value="1"/>
</dbReference>
<dbReference type="GO" id="GO:0046872">
    <property type="term" value="F:metal ion binding"/>
    <property type="evidence" value="ECO:0007669"/>
    <property type="project" value="UniProtKB-KW"/>
</dbReference>
<keyword evidence="4" id="KW-0479">Metal-binding</keyword>
<evidence type="ECO:0000256" key="9">
    <source>
        <dbReference type="RuleBase" id="RU003465"/>
    </source>
</evidence>
<evidence type="ECO:0000313" key="12">
    <source>
        <dbReference type="EMBL" id="RVW18286.1"/>
    </source>
</evidence>
<gene>
    <name evidence="12" type="primary">Os01g0656200_0</name>
    <name evidence="12" type="ORF">CK203_112825</name>
</gene>
<feature type="compositionally biased region" description="Basic and acidic residues" evidence="10">
    <location>
        <begin position="49"/>
        <end position="58"/>
    </location>
</feature>
<feature type="compositionally biased region" description="Basic residues" evidence="10">
    <location>
        <begin position="16"/>
        <end position="35"/>
    </location>
</feature>
<dbReference type="SMART" id="SM00332">
    <property type="entry name" value="PP2Cc"/>
    <property type="match status" value="1"/>
</dbReference>
<evidence type="ECO:0000259" key="11">
    <source>
        <dbReference type="PROSITE" id="PS51746"/>
    </source>
</evidence>
<keyword evidence="6" id="KW-0460">Magnesium</keyword>
<evidence type="ECO:0000256" key="2">
    <source>
        <dbReference type="ARBA" id="ARBA00001946"/>
    </source>
</evidence>
<dbReference type="EMBL" id="QGNW01002537">
    <property type="protein sequence ID" value="RVW18286.1"/>
    <property type="molecule type" value="Genomic_DNA"/>
</dbReference>
<evidence type="ECO:0000256" key="3">
    <source>
        <dbReference type="ARBA" id="ARBA00013081"/>
    </source>
</evidence>
<dbReference type="Gene3D" id="3.60.40.10">
    <property type="entry name" value="PPM-type phosphatase domain"/>
    <property type="match status" value="1"/>
</dbReference>
<comment type="cofactor">
    <cofactor evidence="2">
        <name>Mg(2+)</name>
        <dbReference type="ChEBI" id="CHEBI:18420"/>
    </cofactor>
</comment>
<dbReference type="OrthoDB" id="10264738at2759"/>